<dbReference type="OrthoDB" id="2021064at2759"/>
<gene>
    <name evidence="2" type="ORF">GUJ93_ZPchr0013g35123</name>
</gene>
<organism evidence="2 3">
    <name type="scientific">Zizania palustris</name>
    <name type="common">Northern wild rice</name>
    <dbReference type="NCBI Taxonomy" id="103762"/>
    <lineage>
        <taxon>Eukaryota</taxon>
        <taxon>Viridiplantae</taxon>
        <taxon>Streptophyta</taxon>
        <taxon>Embryophyta</taxon>
        <taxon>Tracheophyta</taxon>
        <taxon>Spermatophyta</taxon>
        <taxon>Magnoliopsida</taxon>
        <taxon>Liliopsida</taxon>
        <taxon>Poales</taxon>
        <taxon>Poaceae</taxon>
        <taxon>BOP clade</taxon>
        <taxon>Oryzoideae</taxon>
        <taxon>Oryzeae</taxon>
        <taxon>Zizaniinae</taxon>
        <taxon>Zizania</taxon>
    </lineage>
</organism>
<dbReference type="PANTHER" id="PTHR31282">
    <property type="entry name" value="WRKY TRANSCRIPTION FACTOR 21-RELATED"/>
    <property type="match status" value="1"/>
</dbReference>
<accession>A0A8J5X1U4</accession>
<protein>
    <recommendedName>
        <fullName evidence="1">WRKY domain-containing protein</fullName>
    </recommendedName>
</protein>
<proteinExistence type="predicted"/>
<dbReference type="Proteomes" id="UP000729402">
    <property type="component" value="Unassembled WGS sequence"/>
</dbReference>
<dbReference type="AlphaFoldDB" id="A0A8J5X1U4"/>
<dbReference type="InterPro" id="IPR003657">
    <property type="entry name" value="WRKY_dom"/>
</dbReference>
<evidence type="ECO:0000259" key="1">
    <source>
        <dbReference type="PROSITE" id="PS50811"/>
    </source>
</evidence>
<name>A0A8J5X1U4_ZIZPA</name>
<reference evidence="2" key="2">
    <citation type="submission" date="2021-02" db="EMBL/GenBank/DDBJ databases">
        <authorList>
            <person name="Kimball J.A."/>
            <person name="Haas M.W."/>
            <person name="Macchietto M."/>
            <person name="Kono T."/>
            <person name="Duquette J."/>
            <person name="Shao M."/>
        </authorList>
    </citation>
    <scope>NUCLEOTIDE SEQUENCE</scope>
    <source>
        <tissue evidence="2">Fresh leaf tissue</tissue>
    </source>
</reference>
<dbReference type="GO" id="GO:0043565">
    <property type="term" value="F:sequence-specific DNA binding"/>
    <property type="evidence" value="ECO:0007669"/>
    <property type="project" value="InterPro"/>
</dbReference>
<dbReference type="GO" id="GO:0003700">
    <property type="term" value="F:DNA-binding transcription factor activity"/>
    <property type="evidence" value="ECO:0007669"/>
    <property type="project" value="InterPro"/>
</dbReference>
<comment type="caution">
    <text evidence="2">The sequence shown here is derived from an EMBL/GenBank/DDBJ whole genome shotgun (WGS) entry which is preliminary data.</text>
</comment>
<sequence length="259" mass="28125">MAFAVPAERAAAAVNDLVEVREGLVRLRGGLLPEDQSSSPWAELMDGMMNKLSSTIWALGGAVAGESEAAGSADGVVVKQMAGESSTRRTKKRSLFSRRSRHSNNKRIAATLDDGHVWRKYGQKNIQNSTHPRSYYRCTHQVDEGCMAKRQVQLCEADPSKYDITYYGEHTCRDPSTMINPAAIVATDGANNIISFATTASYPTATDLASHQLAMEGTSTTQLYSSSWCTSGGDDDVFSSSGEPEFIQWDELSAAVVNR</sequence>
<reference evidence="2" key="1">
    <citation type="journal article" date="2021" name="bioRxiv">
        <title>Whole Genome Assembly and Annotation of Northern Wild Rice, Zizania palustris L., Supports a Whole Genome Duplication in the Zizania Genus.</title>
        <authorList>
            <person name="Haas M."/>
            <person name="Kono T."/>
            <person name="Macchietto M."/>
            <person name="Millas R."/>
            <person name="McGilp L."/>
            <person name="Shao M."/>
            <person name="Duquette J."/>
            <person name="Hirsch C.N."/>
            <person name="Kimball J."/>
        </authorList>
    </citation>
    <scope>NUCLEOTIDE SEQUENCE</scope>
    <source>
        <tissue evidence="2">Fresh leaf tissue</tissue>
    </source>
</reference>
<dbReference type="EMBL" id="JAAALK010000079">
    <property type="protein sequence ID" value="KAG8096052.1"/>
    <property type="molecule type" value="Genomic_DNA"/>
</dbReference>
<evidence type="ECO:0000313" key="2">
    <source>
        <dbReference type="EMBL" id="KAG8096052.1"/>
    </source>
</evidence>
<dbReference type="PROSITE" id="PS50811">
    <property type="entry name" value="WRKY"/>
    <property type="match status" value="1"/>
</dbReference>
<dbReference type="Pfam" id="PF03106">
    <property type="entry name" value="WRKY"/>
    <property type="match status" value="1"/>
</dbReference>
<evidence type="ECO:0000313" key="3">
    <source>
        <dbReference type="Proteomes" id="UP000729402"/>
    </source>
</evidence>
<keyword evidence="3" id="KW-1185">Reference proteome</keyword>
<dbReference type="SMART" id="SM00774">
    <property type="entry name" value="WRKY"/>
    <property type="match status" value="1"/>
</dbReference>
<feature type="domain" description="WRKY" evidence="1">
    <location>
        <begin position="107"/>
        <end position="175"/>
    </location>
</feature>
<dbReference type="InterPro" id="IPR044810">
    <property type="entry name" value="WRKY_plant"/>
</dbReference>